<dbReference type="EMBL" id="RWGY01000029">
    <property type="protein sequence ID" value="TVU18336.1"/>
    <property type="molecule type" value="Genomic_DNA"/>
</dbReference>
<evidence type="ECO:0000256" key="2">
    <source>
        <dbReference type="ARBA" id="ARBA00022690"/>
    </source>
</evidence>
<dbReference type="Proteomes" id="UP000324897">
    <property type="component" value="Chromosome 7"/>
</dbReference>
<evidence type="ECO:0000313" key="6">
    <source>
        <dbReference type="Proteomes" id="UP000324897"/>
    </source>
</evidence>
<dbReference type="Gramene" id="TVU18336">
    <property type="protein sequence ID" value="TVU18336"/>
    <property type="gene ID" value="EJB05_34426"/>
</dbReference>
<keyword evidence="3" id="KW-0722">Serine protease inhibitor</keyword>
<dbReference type="Gene3D" id="3.30.10.10">
    <property type="entry name" value="Trypsin Inhibitor V, subunit A"/>
    <property type="match status" value="1"/>
</dbReference>
<reference evidence="5 6" key="1">
    <citation type="journal article" date="2019" name="Sci. Rep.">
        <title>A high-quality genome of Eragrostis curvula grass provides insights into Poaceae evolution and supports new strategies to enhance forage quality.</title>
        <authorList>
            <person name="Carballo J."/>
            <person name="Santos B.A.C.M."/>
            <person name="Zappacosta D."/>
            <person name="Garbus I."/>
            <person name="Selva J.P."/>
            <person name="Gallo C.A."/>
            <person name="Diaz A."/>
            <person name="Albertini E."/>
            <person name="Caccamo M."/>
            <person name="Echenique V."/>
        </authorList>
    </citation>
    <scope>NUCLEOTIDE SEQUENCE [LARGE SCALE GENOMIC DNA]</scope>
    <source>
        <strain evidence="6">cv. Victoria</strain>
        <tissue evidence="5">Leaf</tissue>
    </source>
</reference>
<comment type="similarity">
    <text evidence="1">Belongs to the protease inhibitor I13 (potato type I serine protease inhibitor) family.</text>
</comment>
<dbReference type="InterPro" id="IPR000864">
    <property type="entry name" value="Prot_inh_pot1"/>
</dbReference>
<dbReference type="PANTHER" id="PTHR33091:SF37">
    <property type="entry name" value="SUBTILISIN-CHYMOTRYPSIN INHIBITOR CI-1B"/>
    <property type="match status" value="1"/>
</dbReference>
<accession>A0A5J9U3Z0</accession>
<feature type="signal peptide" evidence="4">
    <location>
        <begin position="1"/>
        <end position="24"/>
    </location>
</feature>
<protein>
    <submittedName>
        <fullName evidence="5">Uncharacterized protein</fullName>
    </submittedName>
</protein>
<dbReference type="AlphaFoldDB" id="A0A5J9U3Z0"/>
<dbReference type="Pfam" id="PF00280">
    <property type="entry name" value="potato_inhibit"/>
    <property type="match status" value="1"/>
</dbReference>
<dbReference type="OrthoDB" id="677653at2759"/>
<comment type="caution">
    <text evidence="5">The sequence shown here is derived from an EMBL/GenBank/DDBJ whole genome shotgun (WGS) entry which is preliminary data.</text>
</comment>
<evidence type="ECO:0000256" key="4">
    <source>
        <dbReference type="SAM" id="SignalP"/>
    </source>
</evidence>
<sequence length="97" mass="10781">MKRPYLVSLSCCVLILAINQYACSYLATMSSEEGAGSKRSWLEVMGMTIYEAKEAILKDMPDAEIQVLVVGTPVTRGFCLNRVRIFVDIMSWTPVVA</sequence>
<dbReference type="PANTHER" id="PTHR33091">
    <property type="entry name" value="PROTEIN, PUTATIVE, EXPRESSED-RELATED"/>
    <property type="match status" value="1"/>
</dbReference>
<organism evidence="5 6">
    <name type="scientific">Eragrostis curvula</name>
    <name type="common">weeping love grass</name>
    <dbReference type="NCBI Taxonomy" id="38414"/>
    <lineage>
        <taxon>Eukaryota</taxon>
        <taxon>Viridiplantae</taxon>
        <taxon>Streptophyta</taxon>
        <taxon>Embryophyta</taxon>
        <taxon>Tracheophyta</taxon>
        <taxon>Spermatophyta</taxon>
        <taxon>Magnoliopsida</taxon>
        <taxon>Liliopsida</taxon>
        <taxon>Poales</taxon>
        <taxon>Poaceae</taxon>
        <taxon>PACMAD clade</taxon>
        <taxon>Chloridoideae</taxon>
        <taxon>Eragrostideae</taxon>
        <taxon>Eragrostidinae</taxon>
        <taxon>Eragrostis</taxon>
    </lineage>
</organism>
<evidence type="ECO:0000313" key="5">
    <source>
        <dbReference type="EMBL" id="TVU18336.1"/>
    </source>
</evidence>
<dbReference type="SUPFAM" id="SSF54654">
    <property type="entry name" value="CI-2 family of serine protease inhibitors"/>
    <property type="match status" value="1"/>
</dbReference>
<evidence type="ECO:0000256" key="1">
    <source>
        <dbReference type="ARBA" id="ARBA00008210"/>
    </source>
</evidence>
<dbReference type="PRINTS" id="PR00292">
    <property type="entry name" value="POTATOINHBTR"/>
</dbReference>
<gene>
    <name evidence="5" type="ORF">EJB05_34426</name>
</gene>
<dbReference type="InterPro" id="IPR036354">
    <property type="entry name" value="Prot_inh_pot1_sf"/>
</dbReference>
<evidence type="ECO:0000256" key="3">
    <source>
        <dbReference type="ARBA" id="ARBA00022900"/>
    </source>
</evidence>
<keyword evidence="2" id="KW-0646">Protease inhibitor</keyword>
<keyword evidence="6" id="KW-1185">Reference proteome</keyword>
<proteinExistence type="inferred from homology"/>
<dbReference type="GO" id="GO:0004867">
    <property type="term" value="F:serine-type endopeptidase inhibitor activity"/>
    <property type="evidence" value="ECO:0007669"/>
    <property type="project" value="UniProtKB-KW"/>
</dbReference>
<name>A0A5J9U3Z0_9POAL</name>
<feature type="non-terminal residue" evidence="5">
    <location>
        <position position="1"/>
    </location>
</feature>
<keyword evidence="4" id="KW-0732">Signal</keyword>
<dbReference type="GO" id="GO:0009611">
    <property type="term" value="P:response to wounding"/>
    <property type="evidence" value="ECO:0007669"/>
    <property type="project" value="InterPro"/>
</dbReference>
<feature type="chain" id="PRO_5023888517" evidence="4">
    <location>
        <begin position="25"/>
        <end position="97"/>
    </location>
</feature>